<keyword evidence="4" id="KW-1185">Reference proteome</keyword>
<name>A0A7W9C754_9CAUL</name>
<gene>
    <name evidence="3" type="ORF">GGQ93_001909</name>
</gene>
<evidence type="ECO:0000313" key="3">
    <source>
        <dbReference type="EMBL" id="MBB5740195.1"/>
    </source>
</evidence>
<evidence type="ECO:0000256" key="1">
    <source>
        <dbReference type="SAM" id="Phobius"/>
    </source>
</evidence>
<organism evidence="3 4">
    <name type="scientific">Brevundimonas aurantiaca</name>
    <dbReference type="NCBI Taxonomy" id="74316"/>
    <lineage>
        <taxon>Bacteria</taxon>
        <taxon>Pseudomonadati</taxon>
        <taxon>Pseudomonadota</taxon>
        <taxon>Alphaproteobacteria</taxon>
        <taxon>Caulobacterales</taxon>
        <taxon>Caulobacteraceae</taxon>
        <taxon>Brevundimonas</taxon>
    </lineage>
</organism>
<reference evidence="3 4" key="1">
    <citation type="submission" date="2020-08" db="EMBL/GenBank/DDBJ databases">
        <title>Genomic Encyclopedia of Type Strains, Phase IV (KMG-IV): sequencing the most valuable type-strain genomes for metagenomic binning, comparative biology and taxonomic classification.</title>
        <authorList>
            <person name="Goeker M."/>
        </authorList>
    </citation>
    <scope>NUCLEOTIDE SEQUENCE [LARGE SCALE GENOMIC DNA]</scope>
    <source>
        <strain evidence="3 4">DSM 4731</strain>
    </source>
</reference>
<feature type="domain" description="TadE-like" evidence="2">
    <location>
        <begin position="18"/>
        <end position="57"/>
    </location>
</feature>
<comment type="caution">
    <text evidence="3">The sequence shown here is derived from an EMBL/GenBank/DDBJ whole genome shotgun (WGS) entry which is preliminary data.</text>
</comment>
<dbReference type="Pfam" id="PF07811">
    <property type="entry name" value="TadE"/>
    <property type="match status" value="1"/>
</dbReference>
<dbReference type="Proteomes" id="UP000527324">
    <property type="component" value="Unassembled WGS sequence"/>
</dbReference>
<evidence type="ECO:0000313" key="4">
    <source>
        <dbReference type="Proteomes" id="UP000527324"/>
    </source>
</evidence>
<dbReference type="EMBL" id="JACHOQ010000003">
    <property type="protein sequence ID" value="MBB5740195.1"/>
    <property type="molecule type" value="Genomic_DNA"/>
</dbReference>
<dbReference type="AlphaFoldDB" id="A0A7W9C754"/>
<dbReference type="RefSeq" id="WP_054764242.1">
    <property type="nucleotide sequence ID" value="NZ_CAJFZS010000001.1"/>
</dbReference>
<sequence length="176" mass="18826">MAALDRSPRRGSAGHREGAAAVEFALVATPFFLLLFSIFQLGLVFITDAVAENALLTVSREIRTGEAQAKGLDQAGFKQAFCDQMSVFKSDCAARATVDVRVVAKFSDNIDPPKDENGVLDLSKTGYDPGAAQNLVVARVWYKQPMIVPALTQSVSAAGPGQIMISATTAFRNEPF</sequence>
<dbReference type="GeneID" id="88840195"/>
<feature type="transmembrane region" description="Helical" evidence="1">
    <location>
        <begin position="21"/>
        <end position="46"/>
    </location>
</feature>
<protein>
    <submittedName>
        <fullName evidence="3">Flp pilus assembly protein TadG</fullName>
    </submittedName>
</protein>
<dbReference type="InterPro" id="IPR012495">
    <property type="entry name" value="TadE-like_dom"/>
</dbReference>
<evidence type="ECO:0000259" key="2">
    <source>
        <dbReference type="Pfam" id="PF07811"/>
    </source>
</evidence>
<keyword evidence="1" id="KW-1133">Transmembrane helix</keyword>
<proteinExistence type="predicted"/>
<keyword evidence="1" id="KW-0472">Membrane</keyword>
<accession>A0A7W9C754</accession>
<keyword evidence="1" id="KW-0812">Transmembrane</keyword>